<proteinExistence type="predicted"/>
<feature type="coiled-coil region" evidence="1">
    <location>
        <begin position="95"/>
        <end position="122"/>
    </location>
</feature>
<dbReference type="GO" id="GO:0003700">
    <property type="term" value="F:DNA-binding transcription factor activity"/>
    <property type="evidence" value="ECO:0007669"/>
    <property type="project" value="InterPro"/>
</dbReference>
<dbReference type="Pfam" id="PF07716">
    <property type="entry name" value="bZIP_2"/>
    <property type="match status" value="1"/>
</dbReference>
<dbReference type="Proteomes" id="UP000005237">
    <property type="component" value="Unassembled WGS sequence"/>
</dbReference>
<organism evidence="3 4">
    <name type="scientific">Caenorhabditis japonica</name>
    <dbReference type="NCBI Taxonomy" id="281687"/>
    <lineage>
        <taxon>Eukaryota</taxon>
        <taxon>Metazoa</taxon>
        <taxon>Ecdysozoa</taxon>
        <taxon>Nematoda</taxon>
        <taxon>Chromadorea</taxon>
        <taxon>Rhabditida</taxon>
        <taxon>Rhabditina</taxon>
        <taxon>Rhabditomorpha</taxon>
        <taxon>Rhabditoidea</taxon>
        <taxon>Rhabditidae</taxon>
        <taxon>Peloderinae</taxon>
        <taxon>Caenorhabditis</taxon>
    </lineage>
</organism>
<evidence type="ECO:0000313" key="4">
    <source>
        <dbReference type="Proteomes" id="UP000005237"/>
    </source>
</evidence>
<feature type="domain" description="BZIP" evidence="2">
    <location>
        <begin position="82"/>
        <end position="97"/>
    </location>
</feature>
<reference evidence="3" key="2">
    <citation type="submission" date="2022-06" db="UniProtKB">
        <authorList>
            <consortium name="EnsemblMetazoa"/>
        </authorList>
    </citation>
    <scope>IDENTIFICATION</scope>
    <source>
        <strain evidence="3">DF5081</strain>
    </source>
</reference>
<dbReference type="CDD" id="cd14686">
    <property type="entry name" value="bZIP"/>
    <property type="match status" value="1"/>
</dbReference>
<dbReference type="SUPFAM" id="SSF57959">
    <property type="entry name" value="Leucine zipper domain"/>
    <property type="match status" value="1"/>
</dbReference>
<keyword evidence="1" id="KW-0175">Coiled coil</keyword>
<accession>A0A8R1HN16</accession>
<protein>
    <submittedName>
        <fullName evidence="3">BZIP domain-containing protein</fullName>
    </submittedName>
</protein>
<dbReference type="PROSITE" id="PS00036">
    <property type="entry name" value="BZIP_BASIC"/>
    <property type="match status" value="1"/>
</dbReference>
<evidence type="ECO:0000313" key="3">
    <source>
        <dbReference type="EnsemblMetazoa" id="CJA06346.1"/>
    </source>
</evidence>
<dbReference type="InterPro" id="IPR046347">
    <property type="entry name" value="bZIP_sf"/>
</dbReference>
<dbReference type="AlphaFoldDB" id="A0A8R1HN16"/>
<sequence length="185" mass="21432">MSAGSSFSTALGDYDLPVEESFTAKLSPCFPFSFPSFPLASSSRESIESEESEDELVNKKPFGFMVSPNFDLGSNMSCEEEKKRLRNTEAARRCREKIKKKTKELEEDLSTYLSKNAEKNRQRIRLLSQIEEQIRMLHIVKENNPLLIESINTEAESFVRFYMKEIKRKRQTISEYYSHVASKSF</sequence>
<reference evidence="4" key="1">
    <citation type="submission" date="2010-08" db="EMBL/GenBank/DDBJ databases">
        <authorList>
            <consortium name="Caenorhabditis japonica Sequencing Consortium"/>
            <person name="Wilson R.K."/>
        </authorList>
    </citation>
    <scope>NUCLEOTIDE SEQUENCE [LARGE SCALE GENOMIC DNA]</scope>
    <source>
        <strain evidence="4">DF5081</strain>
    </source>
</reference>
<dbReference type="InterPro" id="IPR004827">
    <property type="entry name" value="bZIP"/>
</dbReference>
<dbReference type="Gene3D" id="1.20.5.170">
    <property type="match status" value="1"/>
</dbReference>
<evidence type="ECO:0000256" key="1">
    <source>
        <dbReference type="SAM" id="Coils"/>
    </source>
</evidence>
<dbReference type="EnsemblMetazoa" id="CJA06346.1">
    <property type="protein sequence ID" value="CJA06346.1"/>
    <property type="gene ID" value="WBGene00125550"/>
</dbReference>
<evidence type="ECO:0000259" key="2">
    <source>
        <dbReference type="PROSITE" id="PS00036"/>
    </source>
</evidence>
<name>A0A8R1HN16_CAEJA</name>
<keyword evidence="4" id="KW-1185">Reference proteome</keyword>